<protein>
    <submittedName>
        <fullName evidence="2">Uncharacterized protein</fullName>
    </submittedName>
</protein>
<sequence length="147" mass="17047">MRYERVESNRDGENGGGQRKMSGGTEGGKKRTQKWRLDEVDEPLLGFYKKRCASGEWNIRHLQLYFLIQSTYVLFIFECFKLEVIPFVAIIFTATIFTDNIRDQGCSESENGNSDFLDIFRKTFPTENFSNSIKIFVLYISSVLTQL</sequence>
<reference evidence="3" key="1">
    <citation type="submission" date="2011-07" db="EMBL/GenBank/DDBJ databases">
        <authorList>
            <consortium name="Caenorhabditis brenneri Sequencing and Analysis Consortium"/>
            <person name="Wilson R.K."/>
        </authorList>
    </citation>
    <scope>NUCLEOTIDE SEQUENCE [LARGE SCALE GENOMIC DNA]</scope>
    <source>
        <strain evidence="3">PB2801</strain>
    </source>
</reference>
<dbReference type="HOGENOM" id="CLU_1769689_0_0_1"/>
<dbReference type="InParanoid" id="G0NW87"/>
<keyword evidence="3" id="KW-1185">Reference proteome</keyword>
<feature type="region of interest" description="Disordered" evidence="1">
    <location>
        <begin position="1"/>
        <end position="32"/>
    </location>
</feature>
<evidence type="ECO:0000256" key="1">
    <source>
        <dbReference type="SAM" id="MobiDB-lite"/>
    </source>
</evidence>
<evidence type="ECO:0000313" key="3">
    <source>
        <dbReference type="Proteomes" id="UP000008068"/>
    </source>
</evidence>
<dbReference type="EMBL" id="GL379962">
    <property type="protein sequence ID" value="EGT38686.1"/>
    <property type="molecule type" value="Genomic_DNA"/>
</dbReference>
<name>G0NW87_CAEBE</name>
<proteinExistence type="predicted"/>
<evidence type="ECO:0000313" key="2">
    <source>
        <dbReference type="EMBL" id="EGT38686.1"/>
    </source>
</evidence>
<gene>
    <name evidence="2" type="ORF">CAEBREN_08228</name>
</gene>
<feature type="compositionally biased region" description="Basic and acidic residues" evidence="1">
    <location>
        <begin position="1"/>
        <end position="13"/>
    </location>
</feature>
<organism evidence="3">
    <name type="scientific">Caenorhabditis brenneri</name>
    <name type="common">Nematode worm</name>
    <dbReference type="NCBI Taxonomy" id="135651"/>
    <lineage>
        <taxon>Eukaryota</taxon>
        <taxon>Metazoa</taxon>
        <taxon>Ecdysozoa</taxon>
        <taxon>Nematoda</taxon>
        <taxon>Chromadorea</taxon>
        <taxon>Rhabditida</taxon>
        <taxon>Rhabditina</taxon>
        <taxon>Rhabditomorpha</taxon>
        <taxon>Rhabditoidea</taxon>
        <taxon>Rhabditidae</taxon>
        <taxon>Peloderinae</taxon>
        <taxon>Caenorhabditis</taxon>
    </lineage>
</organism>
<accession>G0NW87</accession>
<dbReference type="Proteomes" id="UP000008068">
    <property type="component" value="Unassembled WGS sequence"/>
</dbReference>
<dbReference type="AlphaFoldDB" id="G0NW87"/>